<dbReference type="AlphaFoldDB" id="A0A0H3NLK7"/>
<dbReference type="PANTHER" id="PTHR33055">
    <property type="entry name" value="TRANSPOSASE FOR INSERTION SEQUENCE ELEMENT IS1111A"/>
    <property type="match status" value="1"/>
</dbReference>
<dbReference type="GO" id="GO:0006313">
    <property type="term" value="P:DNA transposition"/>
    <property type="evidence" value="ECO:0007669"/>
    <property type="project" value="InterPro"/>
</dbReference>
<dbReference type="KEGG" id="yey:Y11_29211"/>
<dbReference type="Proteomes" id="UP000008084">
    <property type="component" value="Chromosome"/>
</dbReference>
<evidence type="ECO:0000313" key="2">
    <source>
        <dbReference type="EMBL" id="CBY25260.1"/>
    </source>
</evidence>
<dbReference type="PANTHER" id="PTHR33055:SF3">
    <property type="entry name" value="PUTATIVE TRANSPOSASE FOR IS117-RELATED"/>
    <property type="match status" value="1"/>
</dbReference>
<protein>
    <submittedName>
        <fullName evidence="2">Transposase</fullName>
    </submittedName>
</protein>
<evidence type="ECO:0000313" key="3">
    <source>
        <dbReference type="Proteomes" id="UP000008084"/>
    </source>
</evidence>
<dbReference type="InterPro" id="IPR047650">
    <property type="entry name" value="Transpos_IS110"/>
</dbReference>
<reference evidence="2 3" key="1">
    <citation type="journal article" date="2011" name="J. Bacteriol.">
        <title>Complete genome sequence of Yersinia enterocolitica subsp. palearctica serogroup O:3.</title>
        <authorList>
            <person name="Batzilla J."/>
            <person name="Hoper D."/>
            <person name="Antonenka U."/>
            <person name="Heesemann J."/>
            <person name="Rakin A."/>
        </authorList>
    </citation>
    <scope>NUCLEOTIDE SEQUENCE [LARGE SCALE GENOMIC DNA]</scope>
    <source>
        <strain evidence="3">DSM 13030 / CIP 106945 / Y11</strain>
    </source>
</reference>
<organism evidence="2 3">
    <name type="scientific">Yersinia enterocolitica subsp. palearctica serotype O:3 (strain DSM 13030 / CIP 106945 / Y11)</name>
    <dbReference type="NCBI Taxonomy" id="930944"/>
    <lineage>
        <taxon>Bacteria</taxon>
        <taxon>Pseudomonadati</taxon>
        <taxon>Pseudomonadota</taxon>
        <taxon>Gammaproteobacteria</taxon>
        <taxon>Enterobacterales</taxon>
        <taxon>Yersiniaceae</taxon>
        <taxon>Yersinia</taxon>
    </lineage>
</organism>
<dbReference type="PATRIC" id="fig|930944.6.peg.2906"/>
<sequence>MEDQITFIEQELSRWAKTQPACQRVMKVPGVGLMTATYFVASVGNGQQFHSAKQFAAWLGLVPREFSSGGKQRLGRISKRGDRYFRYLLVHGARAVAAVIERHKDNMPWLYRLLNKKAYNVAVVAQANKTARILWSMLVHHTEYRTLSVV</sequence>
<evidence type="ECO:0000259" key="1">
    <source>
        <dbReference type="Pfam" id="PF02371"/>
    </source>
</evidence>
<dbReference type="InterPro" id="IPR003346">
    <property type="entry name" value="Transposase_20"/>
</dbReference>
<accession>A0A0H3NLK7</accession>
<gene>
    <name evidence="2" type="ordered locus">Y11_29211</name>
</gene>
<dbReference type="GO" id="GO:0004803">
    <property type="term" value="F:transposase activity"/>
    <property type="evidence" value="ECO:0007669"/>
    <property type="project" value="InterPro"/>
</dbReference>
<name>A0A0H3NLK7_YERE1</name>
<dbReference type="Pfam" id="PF02371">
    <property type="entry name" value="Transposase_20"/>
    <property type="match status" value="1"/>
</dbReference>
<proteinExistence type="predicted"/>
<dbReference type="NCBIfam" id="NF033542">
    <property type="entry name" value="transpos_IS110"/>
    <property type="match status" value="1"/>
</dbReference>
<dbReference type="HOGENOM" id="CLU_036902_3_2_6"/>
<dbReference type="EMBL" id="FR729477">
    <property type="protein sequence ID" value="CBY25260.1"/>
    <property type="molecule type" value="Genomic_DNA"/>
</dbReference>
<feature type="domain" description="Transposase IS116/IS110/IS902 C-terminal" evidence="1">
    <location>
        <begin position="22"/>
        <end position="99"/>
    </location>
</feature>
<dbReference type="GO" id="GO:0003677">
    <property type="term" value="F:DNA binding"/>
    <property type="evidence" value="ECO:0007669"/>
    <property type="project" value="InterPro"/>
</dbReference>